<proteinExistence type="predicted"/>
<dbReference type="InParanoid" id="K1QDJ6"/>
<evidence type="ECO:0000313" key="1">
    <source>
        <dbReference type="EMBL" id="EKC26890.1"/>
    </source>
</evidence>
<dbReference type="HOGENOM" id="CLU_2673494_0_0_1"/>
<name>K1QDJ6_MAGGI</name>
<reference evidence="1" key="1">
    <citation type="journal article" date="2012" name="Nature">
        <title>The oyster genome reveals stress adaptation and complexity of shell formation.</title>
        <authorList>
            <person name="Zhang G."/>
            <person name="Fang X."/>
            <person name="Guo X."/>
            <person name="Li L."/>
            <person name="Luo R."/>
            <person name="Xu F."/>
            <person name="Yang P."/>
            <person name="Zhang L."/>
            <person name="Wang X."/>
            <person name="Qi H."/>
            <person name="Xiong Z."/>
            <person name="Que H."/>
            <person name="Xie Y."/>
            <person name="Holland P.W."/>
            <person name="Paps J."/>
            <person name="Zhu Y."/>
            <person name="Wu F."/>
            <person name="Chen Y."/>
            <person name="Wang J."/>
            <person name="Peng C."/>
            <person name="Meng J."/>
            <person name="Yang L."/>
            <person name="Liu J."/>
            <person name="Wen B."/>
            <person name="Zhang N."/>
            <person name="Huang Z."/>
            <person name="Zhu Q."/>
            <person name="Feng Y."/>
            <person name="Mount A."/>
            <person name="Hedgecock D."/>
            <person name="Xu Z."/>
            <person name="Liu Y."/>
            <person name="Domazet-Loso T."/>
            <person name="Du Y."/>
            <person name="Sun X."/>
            <person name="Zhang S."/>
            <person name="Liu B."/>
            <person name="Cheng P."/>
            <person name="Jiang X."/>
            <person name="Li J."/>
            <person name="Fan D."/>
            <person name="Wang W."/>
            <person name="Fu W."/>
            <person name="Wang T."/>
            <person name="Wang B."/>
            <person name="Zhang J."/>
            <person name="Peng Z."/>
            <person name="Li Y."/>
            <person name="Li N."/>
            <person name="Wang J."/>
            <person name="Chen M."/>
            <person name="He Y."/>
            <person name="Tan F."/>
            <person name="Song X."/>
            <person name="Zheng Q."/>
            <person name="Huang R."/>
            <person name="Yang H."/>
            <person name="Du X."/>
            <person name="Chen L."/>
            <person name="Yang M."/>
            <person name="Gaffney P.M."/>
            <person name="Wang S."/>
            <person name="Luo L."/>
            <person name="She Z."/>
            <person name="Ming Y."/>
            <person name="Huang W."/>
            <person name="Zhang S."/>
            <person name="Huang B."/>
            <person name="Zhang Y."/>
            <person name="Qu T."/>
            <person name="Ni P."/>
            <person name="Miao G."/>
            <person name="Wang J."/>
            <person name="Wang Q."/>
            <person name="Steinberg C.E."/>
            <person name="Wang H."/>
            <person name="Li N."/>
            <person name="Qian L."/>
            <person name="Zhang G."/>
            <person name="Li Y."/>
            <person name="Yang H."/>
            <person name="Liu X."/>
            <person name="Wang J."/>
            <person name="Yin Y."/>
            <person name="Wang J."/>
        </authorList>
    </citation>
    <scope>NUCLEOTIDE SEQUENCE [LARGE SCALE GENOMIC DNA]</scope>
    <source>
        <strain evidence="1">05x7-T-G4-1.051#20</strain>
    </source>
</reference>
<dbReference type="EMBL" id="JH823238">
    <property type="protein sequence ID" value="EKC26890.1"/>
    <property type="molecule type" value="Genomic_DNA"/>
</dbReference>
<accession>K1QDJ6</accession>
<gene>
    <name evidence="1" type="ORF">CGI_10017790</name>
</gene>
<protein>
    <submittedName>
        <fullName evidence="1">Uncharacterized protein</fullName>
    </submittedName>
</protein>
<dbReference type="AlphaFoldDB" id="K1QDJ6"/>
<sequence>MAQLDGMILDTSLVVIIGDRIRTTSNTLTIILGAVMVERLCKTRLNSDQEMDSYKNTQGRPLYDSEIRVLVKDKS</sequence>
<organism evidence="1">
    <name type="scientific">Magallana gigas</name>
    <name type="common">Pacific oyster</name>
    <name type="synonym">Crassostrea gigas</name>
    <dbReference type="NCBI Taxonomy" id="29159"/>
    <lineage>
        <taxon>Eukaryota</taxon>
        <taxon>Metazoa</taxon>
        <taxon>Spiralia</taxon>
        <taxon>Lophotrochozoa</taxon>
        <taxon>Mollusca</taxon>
        <taxon>Bivalvia</taxon>
        <taxon>Autobranchia</taxon>
        <taxon>Pteriomorphia</taxon>
        <taxon>Ostreida</taxon>
        <taxon>Ostreoidea</taxon>
        <taxon>Ostreidae</taxon>
        <taxon>Magallana</taxon>
    </lineage>
</organism>